<name>A0A7J9EEC7_9ROSI</name>
<protein>
    <submittedName>
        <fullName evidence="1">Uncharacterized protein</fullName>
    </submittedName>
</protein>
<dbReference type="EMBL" id="JABEZW010000007">
    <property type="protein sequence ID" value="MBA0771393.1"/>
    <property type="molecule type" value="Genomic_DNA"/>
</dbReference>
<gene>
    <name evidence="1" type="ORF">Gotri_019862</name>
</gene>
<sequence length="95" mass="10999">MVPMLLTDSWSRVGESLNTQCSCQGNPFSCLYFEGSCFRIFGGEVEVDKILSLFIDEQQYINTNGDVNLLPLQMMMMMPNVWPFVKLALEKHRQW</sequence>
<organism evidence="1 2">
    <name type="scientific">Gossypium trilobum</name>
    <dbReference type="NCBI Taxonomy" id="34281"/>
    <lineage>
        <taxon>Eukaryota</taxon>
        <taxon>Viridiplantae</taxon>
        <taxon>Streptophyta</taxon>
        <taxon>Embryophyta</taxon>
        <taxon>Tracheophyta</taxon>
        <taxon>Spermatophyta</taxon>
        <taxon>Magnoliopsida</taxon>
        <taxon>eudicotyledons</taxon>
        <taxon>Gunneridae</taxon>
        <taxon>Pentapetalae</taxon>
        <taxon>rosids</taxon>
        <taxon>malvids</taxon>
        <taxon>Malvales</taxon>
        <taxon>Malvaceae</taxon>
        <taxon>Malvoideae</taxon>
        <taxon>Gossypium</taxon>
    </lineage>
</organism>
<comment type="caution">
    <text evidence="1">The sequence shown here is derived from an EMBL/GenBank/DDBJ whole genome shotgun (WGS) entry which is preliminary data.</text>
</comment>
<evidence type="ECO:0000313" key="2">
    <source>
        <dbReference type="Proteomes" id="UP000593568"/>
    </source>
</evidence>
<feature type="non-terminal residue" evidence="1">
    <location>
        <position position="95"/>
    </location>
</feature>
<proteinExistence type="predicted"/>
<reference evidence="1 2" key="1">
    <citation type="journal article" date="2019" name="Genome Biol. Evol.">
        <title>Insights into the evolution of the New World diploid cottons (Gossypium, subgenus Houzingenia) based on genome sequencing.</title>
        <authorList>
            <person name="Grover C.E."/>
            <person name="Arick M.A. 2nd"/>
            <person name="Thrash A."/>
            <person name="Conover J.L."/>
            <person name="Sanders W.S."/>
            <person name="Peterson D.G."/>
            <person name="Frelichowski J.E."/>
            <person name="Scheffler J.A."/>
            <person name="Scheffler B.E."/>
            <person name="Wendel J.F."/>
        </authorList>
    </citation>
    <scope>NUCLEOTIDE SEQUENCE [LARGE SCALE GENOMIC DNA]</scope>
    <source>
        <strain evidence="1">8</strain>
        <tissue evidence="1">Leaf</tissue>
    </source>
</reference>
<keyword evidence="2" id="KW-1185">Reference proteome</keyword>
<evidence type="ECO:0000313" key="1">
    <source>
        <dbReference type="EMBL" id="MBA0771393.1"/>
    </source>
</evidence>
<dbReference type="Proteomes" id="UP000593568">
    <property type="component" value="Unassembled WGS sequence"/>
</dbReference>
<dbReference type="AlphaFoldDB" id="A0A7J9EEC7"/>
<accession>A0A7J9EEC7</accession>